<keyword evidence="5" id="KW-1133">Transmembrane helix</keyword>
<reference evidence="11" key="1">
    <citation type="submission" date="2016-06" db="UniProtKB">
        <authorList>
            <consortium name="WormBaseParasite"/>
        </authorList>
    </citation>
    <scope>IDENTIFICATION</scope>
</reference>
<dbReference type="PANTHER" id="PTHR24270:SF62">
    <property type="entry name" value="LOW-DENSITY LIPOPROTEIN RECEPTOR-RELATED PROTEIN 2"/>
    <property type="match status" value="1"/>
</dbReference>
<dbReference type="PANTHER" id="PTHR24270">
    <property type="entry name" value="LOW-DENSITY LIPOPROTEIN RECEPTOR-RELATED"/>
    <property type="match status" value="1"/>
</dbReference>
<protein>
    <submittedName>
        <fullName evidence="11">Low-density lipoprotein receptor domain class A</fullName>
    </submittedName>
</protein>
<dbReference type="WBParaSite" id="ECPE_0000567201-mRNA-1">
    <property type="protein sequence ID" value="ECPE_0000567201-mRNA-1"/>
    <property type="gene ID" value="ECPE_0000567201"/>
</dbReference>
<dbReference type="InterPro" id="IPR050685">
    <property type="entry name" value="LDLR"/>
</dbReference>
<dbReference type="OrthoDB" id="10013209at2759"/>
<keyword evidence="3" id="KW-0812">Transmembrane</keyword>
<dbReference type="EMBL" id="UZAN01042539">
    <property type="protein sequence ID" value="VDP76175.1"/>
    <property type="molecule type" value="Genomic_DNA"/>
</dbReference>
<name>A0A183AFC4_9TREM</name>
<dbReference type="GO" id="GO:0016192">
    <property type="term" value="P:vesicle-mediated transport"/>
    <property type="evidence" value="ECO:0007669"/>
    <property type="project" value="UniProtKB-ARBA"/>
</dbReference>
<comment type="caution">
    <text evidence="8">Lacks conserved residue(s) required for the propagation of feature annotation.</text>
</comment>
<keyword evidence="4" id="KW-0677">Repeat</keyword>
<evidence type="ECO:0000256" key="5">
    <source>
        <dbReference type="ARBA" id="ARBA00022989"/>
    </source>
</evidence>
<comment type="subcellular location">
    <subcellularLocation>
        <location evidence="2">Endomembrane system</location>
    </subcellularLocation>
    <subcellularLocation>
        <location evidence="1">Membrane</location>
        <topology evidence="1">Single-pass membrane protein</topology>
    </subcellularLocation>
</comment>
<dbReference type="GO" id="GO:0005886">
    <property type="term" value="C:plasma membrane"/>
    <property type="evidence" value="ECO:0007669"/>
    <property type="project" value="TreeGrafter"/>
</dbReference>
<dbReference type="InterPro" id="IPR036055">
    <property type="entry name" value="LDL_receptor-like_sf"/>
</dbReference>
<reference evidence="9 10" key="2">
    <citation type="submission" date="2018-11" db="EMBL/GenBank/DDBJ databases">
        <authorList>
            <consortium name="Pathogen Informatics"/>
        </authorList>
    </citation>
    <scope>NUCLEOTIDE SEQUENCE [LARGE SCALE GENOMIC DNA]</scope>
    <source>
        <strain evidence="9 10">Egypt</strain>
    </source>
</reference>
<organism evidence="11">
    <name type="scientific">Echinostoma caproni</name>
    <dbReference type="NCBI Taxonomy" id="27848"/>
    <lineage>
        <taxon>Eukaryota</taxon>
        <taxon>Metazoa</taxon>
        <taxon>Spiralia</taxon>
        <taxon>Lophotrochozoa</taxon>
        <taxon>Platyhelminthes</taxon>
        <taxon>Trematoda</taxon>
        <taxon>Digenea</taxon>
        <taxon>Plagiorchiida</taxon>
        <taxon>Echinostomata</taxon>
        <taxon>Echinostomatoidea</taxon>
        <taxon>Echinostomatidae</taxon>
        <taxon>Echinostoma</taxon>
    </lineage>
</organism>
<dbReference type="PRINTS" id="PR00261">
    <property type="entry name" value="LDLRECEPTOR"/>
</dbReference>
<dbReference type="SUPFAM" id="SSF57424">
    <property type="entry name" value="LDL receptor-like module"/>
    <property type="match status" value="2"/>
</dbReference>
<dbReference type="Gene3D" id="4.10.400.10">
    <property type="entry name" value="Low-density Lipoprotein Receptor"/>
    <property type="match status" value="2"/>
</dbReference>
<keyword evidence="6" id="KW-0472">Membrane</keyword>
<evidence type="ECO:0000256" key="2">
    <source>
        <dbReference type="ARBA" id="ARBA00004308"/>
    </source>
</evidence>
<dbReference type="InterPro" id="IPR023415">
    <property type="entry name" value="LDLR_class-A_CS"/>
</dbReference>
<dbReference type="Proteomes" id="UP000272942">
    <property type="component" value="Unassembled WGS sequence"/>
</dbReference>
<gene>
    <name evidence="9" type="ORF">ECPE_LOCUS5659</name>
</gene>
<evidence type="ECO:0000256" key="3">
    <source>
        <dbReference type="ARBA" id="ARBA00022692"/>
    </source>
</evidence>
<evidence type="ECO:0000313" key="10">
    <source>
        <dbReference type="Proteomes" id="UP000272942"/>
    </source>
</evidence>
<dbReference type="CDD" id="cd00112">
    <property type="entry name" value="LDLa"/>
    <property type="match status" value="2"/>
</dbReference>
<sequence>MIQKGDFVCPGGLSIPYDWVCDQKADCPGGEDEAVGPHTQSQCSPSKVLQEPQSSCPSGMFACGRVSTLTTARCIPEDRVCDGVYDCEDRSDEFTNCAMLLFVGPRMTLI</sequence>
<evidence type="ECO:0000256" key="1">
    <source>
        <dbReference type="ARBA" id="ARBA00004167"/>
    </source>
</evidence>
<dbReference type="Pfam" id="PF00057">
    <property type="entry name" value="Ldl_recept_a"/>
    <property type="match status" value="2"/>
</dbReference>
<evidence type="ECO:0000313" key="11">
    <source>
        <dbReference type="WBParaSite" id="ECPE_0000567201-mRNA-1"/>
    </source>
</evidence>
<evidence type="ECO:0000256" key="6">
    <source>
        <dbReference type="ARBA" id="ARBA00023136"/>
    </source>
</evidence>
<evidence type="ECO:0000256" key="8">
    <source>
        <dbReference type="PROSITE-ProRule" id="PRU00124"/>
    </source>
</evidence>
<dbReference type="PROSITE" id="PS50068">
    <property type="entry name" value="LDLRA_2"/>
    <property type="match status" value="1"/>
</dbReference>
<accession>A0A183AFC4</accession>
<dbReference type="AlphaFoldDB" id="A0A183AFC4"/>
<dbReference type="PROSITE" id="PS01209">
    <property type="entry name" value="LDLRA_1"/>
    <property type="match status" value="1"/>
</dbReference>
<dbReference type="GO" id="GO:0012505">
    <property type="term" value="C:endomembrane system"/>
    <property type="evidence" value="ECO:0007669"/>
    <property type="project" value="UniProtKB-SubCell"/>
</dbReference>
<keyword evidence="10" id="KW-1185">Reference proteome</keyword>
<proteinExistence type="predicted"/>
<evidence type="ECO:0000313" key="9">
    <source>
        <dbReference type="EMBL" id="VDP76175.1"/>
    </source>
</evidence>
<dbReference type="SMART" id="SM00192">
    <property type="entry name" value="LDLa"/>
    <property type="match status" value="2"/>
</dbReference>
<dbReference type="InterPro" id="IPR002172">
    <property type="entry name" value="LDrepeatLR_classA_rpt"/>
</dbReference>
<evidence type="ECO:0000256" key="4">
    <source>
        <dbReference type="ARBA" id="ARBA00022737"/>
    </source>
</evidence>
<keyword evidence="7" id="KW-1015">Disulfide bond</keyword>
<evidence type="ECO:0000256" key="7">
    <source>
        <dbReference type="ARBA" id="ARBA00023157"/>
    </source>
</evidence>